<evidence type="ECO:0000256" key="1">
    <source>
        <dbReference type="ARBA" id="ARBA00000213"/>
    </source>
</evidence>
<comment type="catalytic activity">
    <reaction evidence="1 10">
        <text>ATP-independent breakage of single-stranded DNA, followed by passage and rejoining.</text>
        <dbReference type="EC" id="5.6.2.1"/>
    </reaction>
</comment>
<dbReference type="SUPFAM" id="SSF56712">
    <property type="entry name" value="Prokaryotic type I DNA topoisomerase"/>
    <property type="match status" value="1"/>
</dbReference>
<evidence type="ECO:0000256" key="10">
    <source>
        <dbReference type="HAMAP-Rule" id="MF_00952"/>
    </source>
</evidence>
<keyword evidence="7 10" id="KW-0799">Topoisomerase</keyword>
<feature type="site" description="Interaction with DNA" evidence="10">
    <location>
        <position position="578"/>
    </location>
</feature>
<evidence type="ECO:0000313" key="14">
    <source>
        <dbReference type="EMBL" id="MDV5087963.1"/>
    </source>
</evidence>
<dbReference type="PROSITE" id="PS00396">
    <property type="entry name" value="TOPO_IA_1"/>
    <property type="match status" value="1"/>
</dbReference>
<feature type="site" description="Interaction with DNA" evidence="10">
    <location>
        <position position="391"/>
    </location>
</feature>
<dbReference type="InterPro" id="IPR013824">
    <property type="entry name" value="Topo_IA_cen_sub1"/>
</dbReference>
<feature type="compositionally biased region" description="Basic and acidic residues" evidence="11">
    <location>
        <begin position="49"/>
        <end position="60"/>
    </location>
</feature>
<dbReference type="InterPro" id="IPR003602">
    <property type="entry name" value="Topo_IA_DNA-bd_dom"/>
</dbReference>
<dbReference type="InterPro" id="IPR013825">
    <property type="entry name" value="Topo_IA_cen_sub2"/>
</dbReference>
<keyword evidence="4" id="KW-0863">Zinc-finger</keyword>
<feature type="region of interest" description="Interaction with DNA" evidence="10">
    <location>
        <begin position="253"/>
        <end position="258"/>
    </location>
</feature>
<comment type="similarity">
    <text evidence="2 10">Belongs to the type IA topoisomerase family.</text>
</comment>
<dbReference type="Gene3D" id="3.30.65.10">
    <property type="entry name" value="Bacterial Topoisomerase I, domain 1"/>
    <property type="match status" value="2"/>
</dbReference>
<dbReference type="GO" id="GO:0003917">
    <property type="term" value="F:DNA topoisomerase type I (single strand cut, ATP-independent) activity"/>
    <property type="evidence" value="ECO:0007669"/>
    <property type="project" value="UniProtKB-EC"/>
</dbReference>
<dbReference type="Gene3D" id="3.40.50.140">
    <property type="match status" value="1"/>
</dbReference>
<dbReference type="EMBL" id="JAWJZB010000003">
    <property type="protein sequence ID" value="MDV5087963.1"/>
    <property type="molecule type" value="Genomic_DNA"/>
</dbReference>
<evidence type="ECO:0000256" key="5">
    <source>
        <dbReference type="ARBA" id="ARBA00022833"/>
    </source>
</evidence>
<sequence length="827" mass="92725">MSIKRTIVIGEPKDKKEQDSSGTVETTKKASTAKKESTKSTKPSKKASTTKEAKTKKTKEPTTTVGIVHDKKVLKSTPTIINREPRVYQPDGKVLVIVESPAKSKTIEKFLGPNYVVKASMGHLRDLPKTQIGIDIENGFTPKYRNLEGRKKTIDDLVATADKSSAILLATDPDREGEAISWHLAYILNVDDKTNCRITFNEITKTAVAEAIEHPRTIDMNMVDAQQARRMLDRIVGYKLSPLLWKKVCKGLSAGRVQSVAVRLICEREREIQSFIPEEYWSIDGTFKTTEGEEFTAVLTHIKGEKLDVTNEADANAIKADVEQAPVSVVAVEKRKRSRKAQPPFTTSTLQQDGVRKLNFGAKRTMMIAQHLYEGKEIGSYGHVGLITYMRTDSTRIAKEMVSAARDYIIRTYGESYYPAKPNFYGSKDSAQDAHEAIRPTSLELTPKMVEPFLTKEELKLYTLIWNRFMASQMAPQQSELLTIEMVAKEDYTFKASGSKVIFPGFIAVYEDAKKEETPQLPLLKKGDAVENMDITPEQHFTQPPARYSEASLIKTLEELGIGRPSTYAPILDTIVSRNYVENTNKQFVPTELGFVVVDFLKEYFGKIINTGFTADLEEELDEVANGKETYQHVLGEFYKIFAEELEAASNVERVQIAATESGETCELCGSPMVYKFGKFGRFLACSNFPDCKNTKPITVGTGVTCPKCKEGEIVQRKSKRGRVFYGCERYPKCDFTAWDKPINEFCDTCGSIMVQKEYKNGTVKKYCSNEECSTRPPKRTRKKATESTEAVEIVAAETDITKKTVKKTAAKKTNTKKTKKSEDIAD</sequence>
<protein>
    <recommendedName>
        <fullName evidence="10">DNA topoisomerase 1</fullName>
        <ecNumber evidence="10">5.6.2.1</ecNumber>
    </recommendedName>
    <alternativeName>
        <fullName evidence="10">DNA topoisomerase I</fullName>
    </alternativeName>
</protein>
<dbReference type="InterPro" id="IPR023406">
    <property type="entry name" value="Topo_IA_AS"/>
</dbReference>
<dbReference type="PANTHER" id="PTHR42785:SF1">
    <property type="entry name" value="DNA TOPOISOMERASE"/>
    <property type="match status" value="1"/>
</dbReference>
<feature type="domain" description="Topo IA-type catalytic" evidence="13">
    <location>
        <begin position="219"/>
        <end position="646"/>
    </location>
</feature>
<dbReference type="InterPro" id="IPR013826">
    <property type="entry name" value="Topo_IA_cen_sub3"/>
</dbReference>
<gene>
    <name evidence="10 14" type="primary">topA</name>
    <name evidence="14" type="ORF">RVY80_03755</name>
</gene>
<evidence type="ECO:0000256" key="7">
    <source>
        <dbReference type="ARBA" id="ARBA00023029"/>
    </source>
</evidence>
<keyword evidence="6" id="KW-0460">Magnesium</keyword>
<dbReference type="Pfam" id="PF01131">
    <property type="entry name" value="Topoisom_bac"/>
    <property type="match status" value="1"/>
</dbReference>
<comment type="caution">
    <text evidence="14">The sequence shown here is derived from an EMBL/GenBank/DDBJ whole genome shotgun (WGS) entry which is preliminary data.</text>
</comment>
<dbReference type="NCBIfam" id="TIGR01051">
    <property type="entry name" value="topA_bact"/>
    <property type="match status" value="1"/>
</dbReference>
<dbReference type="EC" id="5.6.2.1" evidence="10"/>
<reference evidence="14 15" key="1">
    <citation type="submission" date="2023-10" db="EMBL/GenBank/DDBJ databases">
        <title>Veillonella sp. nov., isolated from a pig farm feces dump.</title>
        <authorList>
            <person name="Chang Y.-H."/>
        </authorList>
    </citation>
    <scope>NUCLEOTIDE SEQUENCE [LARGE SCALE GENOMIC DNA]</scope>
    <source>
        <strain evidence="14 15">YH-vei2233</strain>
    </source>
</reference>
<proteinExistence type="inferred from homology"/>
<feature type="site" description="Interaction with DNA" evidence="10">
    <location>
        <position position="123"/>
    </location>
</feature>
<dbReference type="SMART" id="SM00493">
    <property type="entry name" value="TOPRIM"/>
    <property type="match status" value="1"/>
</dbReference>
<dbReference type="InterPro" id="IPR013497">
    <property type="entry name" value="Topo_IA_cen"/>
</dbReference>
<dbReference type="Gene3D" id="1.10.460.10">
    <property type="entry name" value="Topoisomerase I, domain 2"/>
    <property type="match status" value="1"/>
</dbReference>
<evidence type="ECO:0000256" key="3">
    <source>
        <dbReference type="ARBA" id="ARBA00022723"/>
    </source>
</evidence>
<evidence type="ECO:0000313" key="15">
    <source>
        <dbReference type="Proteomes" id="UP001272515"/>
    </source>
</evidence>
<accession>A0ABU3Z7Q4</accession>
<keyword evidence="5" id="KW-0862">Zinc</keyword>
<feature type="site" description="Interaction with DNA" evidence="10">
    <location>
        <position position="230"/>
    </location>
</feature>
<dbReference type="CDD" id="cd00186">
    <property type="entry name" value="TOP1Ac"/>
    <property type="match status" value="1"/>
</dbReference>
<keyword evidence="15" id="KW-1185">Reference proteome</keyword>
<evidence type="ECO:0000259" key="12">
    <source>
        <dbReference type="PROSITE" id="PS50880"/>
    </source>
</evidence>
<evidence type="ECO:0000259" key="13">
    <source>
        <dbReference type="PROSITE" id="PS52039"/>
    </source>
</evidence>
<evidence type="ECO:0000256" key="4">
    <source>
        <dbReference type="ARBA" id="ARBA00022771"/>
    </source>
</evidence>
<dbReference type="SMART" id="SM00437">
    <property type="entry name" value="TOP1Ac"/>
    <property type="match status" value="1"/>
</dbReference>
<dbReference type="RefSeq" id="WP_295188072.1">
    <property type="nucleotide sequence ID" value="NZ_JAWJZA010000001.1"/>
</dbReference>
<dbReference type="HAMAP" id="MF_00952">
    <property type="entry name" value="Topoisom_1_prok"/>
    <property type="match status" value="1"/>
</dbReference>
<dbReference type="CDD" id="cd03363">
    <property type="entry name" value="TOPRIM_TopoIA_TopoI"/>
    <property type="match status" value="1"/>
</dbReference>
<dbReference type="InterPro" id="IPR013498">
    <property type="entry name" value="Topo_IA_Znf"/>
</dbReference>
<keyword evidence="8 10" id="KW-0238">DNA-binding</keyword>
<dbReference type="PROSITE" id="PS50880">
    <property type="entry name" value="TOPRIM"/>
    <property type="match status" value="1"/>
</dbReference>
<feature type="compositionally biased region" description="Basic residues" evidence="11">
    <location>
        <begin position="806"/>
        <end position="820"/>
    </location>
</feature>
<dbReference type="SUPFAM" id="SSF57783">
    <property type="entry name" value="Zinc beta-ribbon"/>
    <property type="match status" value="1"/>
</dbReference>
<dbReference type="InterPro" id="IPR034149">
    <property type="entry name" value="TOPRIM_TopoI"/>
</dbReference>
<dbReference type="InterPro" id="IPR000380">
    <property type="entry name" value="Topo_IA"/>
</dbReference>
<feature type="site" description="Interaction with DNA" evidence="10">
    <location>
        <position position="229"/>
    </location>
</feature>
<dbReference type="Pfam" id="PF01751">
    <property type="entry name" value="Toprim"/>
    <property type="match status" value="1"/>
</dbReference>
<feature type="domain" description="Toprim" evidence="12">
    <location>
        <begin position="93"/>
        <end position="203"/>
    </location>
</feature>
<feature type="site" description="Interaction with DNA" evidence="10">
    <location>
        <position position="233"/>
    </location>
</feature>
<evidence type="ECO:0000256" key="9">
    <source>
        <dbReference type="ARBA" id="ARBA00023235"/>
    </source>
</evidence>
<evidence type="ECO:0000256" key="8">
    <source>
        <dbReference type="ARBA" id="ARBA00023125"/>
    </source>
</evidence>
<evidence type="ECO:0000256" key="11">
    <source>
        <dbReference type="SAM" id="MobiDB-lite"/>
    </source>
</evidence>
<dbReference type="SMART" id="SM00436">
    <property type="entry name" value="TOP1Bc"/>
    <property type="match status" value="1"/>
</dbReference>
<feature type="active site" description="O-(5'-phospho-DNA)-tyrosine intermediate" evidence="10">
    <location>
        <position position="389"/>
    </location>
</feature>
<feature type="region of interest" description="Disordered" evidence="11">
    <location>
        <begin position="1"/>
        <end position="64"/>
    </location>
</feature>
<dbReference type="InterPro" id="IPR006171">
    <property type="entry name" value="TOPRIM_dom"/>
</dbReference>
<keyword evidence="9 10" id="KW-0413">Isomerase</keyword>
<dbReference type="Proteomes" id="UP001272515">
    <property type="component" value="Unassembled WGS sequence"/>
</dbReference>
<feature type="region of interest" description="Disordered" evidence="11">
    <location>
        <begin position="806"/>
        <end position="827"/>
    </location>
</feature>
<feature type="site" description="Interaction with DNA" evidence="10">
    <location>
        <position position="238"/>
    </location>
</feature>
<organism evidence="14 15">
    <name type="scientific">Veillonella absiana</name>
    <dbReference type="NCBI Taxonomy" id="3079305"/>
    <lineage>
        <taxon>Bacteria</taxon>
        <taxon>Bacillati</taxon>
        <taxon>Bacillota</taxon>
        <taxon>Negativicutes</taxon>
        <taxon>Veillonellales</taxon>
        <taxon>Veillonellaceae</taxon>
        <taxon>Veillonella</taxon>
    </lineage>
</organism>
<dbReference type="PRINTS" id="PR00417">
    <property type="entry name" value="PRTPISMRASEI"/>
</dbReference>
<comment type="function">
    <text evidence="10">Releases the supercoiling and torsional tension of DNA, which is introduced during the DNA replication and transcription, by transiently cleaving and rejoining one strand of the DNA duplex. Introduces a single-strand break via transesterification at a target site in duplex DNA. The scissile phosphodiester is attacked by the catalytic tyrosine of the enzyme, resulting in the formation of a DNA-(5'-phosphotyrosyl)-enzyme intermediate and the expulsion of a 3'-OH DNA strand. The free DNA strand then undergoes passage around the unbroken strand, thus removing DNA supercoils. Finally, in the religation step, the DNA 3'-OH attacks the covalent intermediate to expel the active-site tyrosine and restore the DNA phosphodiester backbone.</text>
</comment>
<evidence type="ECO:0000256" key="2">
    <source>
        <dbReference type="ARBA" id="ARBA00009446"/>
    </source>
</evidence>
<comment type="subunit">
    <text evidence="10">Monomer.</text>
</comment>
<dbReference type="Gene3D" id="1.10.290.10">
    <property type="entry name" value="Topoisomerase I, domain 4"/>
    <property type="match status" value="1"/>
</dbReference>
<evidence type="ECO:0000256" key="6">
    <source>
        <dbReference type="ARBA" id="ARBA00022842"/>
    </source>
</evidence>
<dbReference type="InterPro" id="IPR005733">
    <property type="entry name" value="TopoI_bac-type"/>
</dbReference>
<dbReference type="InterPro" id="IPR028612">
    <property type="entry name" value="Topoisom_1_IA"/>
</dbReference>
<dbReference type="Pfam" id="PF01396">
    <property type="entry name" value="Zn_ribbon_Top1"/>
    <property type="match status" value="3"/>
</dbReference>
<dbReference type="PANTHER" id="PTHR42785">
    <property type="entry name" value="DNA TOPOISOMERASE, TYPE IA, CORE"/>
    <property type="match status" value="1"/>
</dbReference>
<keyword evidence="3" id="KW-0479">Metal-binding</keyword>
<dbReference type="InterPro" id="IPR023405">
    <property type="entry name" value="Topo_IA_core_domain"/>
</dbReference>
<feature type="site" description="Interaction with DNA" evidence="10">
    <location>
        <position position="245"/>
    </location>
</feature>
<dbReference type="Gene3D" id="2.70.20.10">
    <property type="entry name" value="Topoisomerase I, domain 3"/>
    <property type="match status" value="1"/>
</dbReference>
<dbReference type="InterPro" id="IPR003601">
    <property type="entry name" value="Topo_IA_2"/>
</dbReference>
<name>A0ABU3Z7Q4_9FIRM</name>
<dbReference type="PROSITE" id="PS52039">
    <property type="entry name" value="TOPO_IA_2"/>
    <property type="match status" value="1"/>
</dbReference>